<dbReference type="PANTHER" id="PTHR11669:SF8">
    <property type="entry name" value="DNA POLYMERASE III SUBUNIT DELTA"/>
    <property type="match status" value="1"/>
</dbReference>
<dbReference type="GO" id="GO:0003887">
    <property type="term" value="F:DNA-directed DNA polymerase activity"/>
    <property type="evidence" value="ECO:0007669"/>
    <property type="project" value="UniProtKB-EC"/>
</dbReference>
<dbReference type="GO" id="GO:0008408">
    <property type="term" value="F:3'-5' exonuclease activity"/>
    <property type="evidence" value="ECO:0007669"/>
    <property type="project" value="InterPro"/>
</dbReference>
<dbReference type="AlphaFoldDB" id="A0A975G177"/>
<dbReference type="InterPro" id="IPR027417">
    <property type="entry name" value="P-loop_NTPase"/>
</dbReference>
<dbReference type="Pfam" id="PF13177">
    <property type="entry name" value="DNA_pol3_delta2"/>
    <property type="match status" value="1"/>
</dbReference>
<proteinExistence type="predicted"/>
<keyword evidence="1" id="KW-0808">Transferase</keyword>
<accession>A0A975G177</accession>
<protein>
    <submittedName>
        <fullName evidence="1">DNA polymerase III subunit delta</fullName>
        <ecNumber evidence="1">2.7.7.7</ecNumber>
    </submittedName>
</protein>
<dbReference type="EC" id="2.7.7.7" evidence="1"/>
<organism evidence="1 2">
    <name type="scientific">Phenylobacterium montanum</name>
    <dbReference type="NCBI Taxonomy" id="2823693"/>
    <lineage>
        <taxon>Bacteria</taxon>
        <taxon>Pseudomonadati</taxon>
        <taxon>Pseudomonadota</taxon>
        <taxon>Alphaproteobacteria</taxon>
        <taxon>Caulobacterales</taxon>
        <taxon>Caulobacteraceae</taxon>
        <taxon>Phenylobacterium</taxon>
    </lineage>
</organism>
<gene>
    <name evidence="1" type="ORF">KCG34_03195</name>
</gene>
<dbReference type="GO" id="GO:0009360">
    <property type="term" value="C:DNA polymerase III complex"/>
    <property type="evidence" value="ECO:0007669"/>
    <property type="project" value="TreeGrafter"/>
</dbReference>
<dbReference type="Gene3D" id="3.40.50.300">
    <property type="entry name" value="P-loop containing nucleotide triphosphate hydrolases"/>
    <property type="match status" value="1"/>
</dbReference>
<dbReference type="NCBIfam" id="TIGR00678">
    <property type="entry name" value="holB"/>
    <property type="match status" value="1"/>
</dbReference>
<dbReference type="GO" id="GO:0006261">
    <property type="term" value="P:DNA-templated DNA replication"/>
    <property type="evidence" value="ECO:0007669"/>
    <property type="project" value="TreeGrafter"/>
</dbReference>
<dbReference type="SUPFAM" id="SSF52540">
    <property type="entry name" value="P-loop containing nucleoside triphosphate hydrolases"/>
    <property type="match status" value="1"/>
</dbReference>
<dbReference type="KEGG" id="caul:KCG34_03195"/>
<dbReference type="InterPro" id="IPR004622">
    <property type="entry name" value="DNA_pol_HolB"/>
</dbReference>
<sequence>MSDDIDIAHPRDVFDFHGGQAVEEAFLGALERGRLHHAWLLCGPEGVGKATFAYRAARRLMGARPDPAYGLLGAAPEDFVSRQISARSHPDLMVLERVGEDGKPRKVIPVDDARRLPEFFSKAPAASPYRVAIIDAVDDMNTNAANALLKTLEEPPERGVLFLVSHSPGGLLPTIRSRCRRLRFEAWAEDDAADFLQQRLDVTTDDARRLAAIAHGAPGRALQLAGASAVEVDRLAAEILQRLPEVDPVPMLTVTDGFRGPEGAARFELLFERLAERVRERALASAEQGATPSDRWYQVWDRLIRIPREVEAVNLDRTDAFWTAMAELRAAARASF</sequence>
<keyword evidence="2" id="KW-1185">Reference proteome</keyword>
<dbReference type="PANTHER" id="PTHR11669">
    <property type="entry name" value="REPLICATION FACTOR C / DNA POLYMERASE III GAMMA-TAU SUBUNIT"/>
    <property type="match status" value="1"/>
</dbReference>
<evidence type="ECO:0000313" key="2">
    <source>
        <dbReference type="Proteomes" id="UP000676409"/>
    </source>
</evidence>
<keyword evidence="1" id="KW-0548">Nucleotidyltransferase</keyword>
<evidence type="ECO:0000313" key="1">
    <source>
        <dbReference type="EMBL" id="QUD88909.1"/>
    </source>
</evidence>
<reference evidence="1" key="1">
    <citation type="submission" date="2021-04" db="EMBL/GenBank/DDBJ databases">
        <title>The complete genome sequence of Caulobacter sp. S6.</title>
        <authorList>
            <person name="Tang Y."/>
            <person name="Ouyang W."/>
            <person name="Liu Q."/>
            <person name="Huang B."/>
            <person name="Guo Z."/>
            <person name="Lei P."/>
        </authorList>
    </citation>
    <scope>NUCLEOTIDE SEQUENCE</scope>
    <source>
        <strain evidence="1">S6</strain>
    </source>
</reference>
<dbReference type="Proteomes" id="UP000676409">
    <property type="component" value="Chromosome"/>
</dbReference>
<name>A0A975G177_9CAUL</name>
<dbReference type="NCBIfam" id="NF005677">
    <property type="entry name" value="PRK07471.1"/>
    <property type="match status" value="1"/>
</dbReference>
<dbReference type="InterPro" id="IPR050238">
    <property type="entry name" value="DNA_Rep/Repair_Clamp_Loader"/>
</dbReference>
<dbReference type="RefSeq" id="WP_211938959.1">
    <property type="nucleotide sequence ID" value="NZ_CP073078.1"/>
</dbReference>
<dbReference type="EMBL" id="CP073078">
    <property type="protein sequence ID" value="QUD88909.1"/>
    <property type="molecule type" value="Genomic_DNA"/>
</dbReference>